<comment type="caution">
    <text evidence="5">The sequence shown here is derived from an EMBL/GenBank/DDBJ whole genome shotgun (WGS) entry which is preliminary data.</text>
</comment>
<dbReference type="Gene3D" id="3.40.630.70">
    <property type="entry name" value="Leucyl/phenylalanyl-tRNA-protein transferase, C-terminal domain"/>
    <property type="match status" value="1"/>
</dbReference>
<comment type="subcellular location">
    <subcellularLocation>
        <location evidence="4">Cytoplasm</location>
    </subcellularLocation>
</comment>
<dbReference type="SUPFAM" id="SSF55729">
    <property type="entry name" value="Acyl-CoA N-acyltransferases (Nat)"/>
    <property type="match status" value="1"/>
</dbReference>
<protein>
    <recommendedName>
        <fullName evidence="4">Leucyl/phenylalanyl-tRNA--protein transferase</fullName>
        <ecNumber evidence="4">2.3.2.6</ecNumber>
    </recommendedName>
    <alternativeName>
        <fullName evidence="4">L/F-transferase</fullName>
    </alternativeName>
    <alternativeName>
        <fullName evidence="4">Leucyltransferase</fullName>
    </alternativeName>
    <alternativeName>
        <fullName evidence="4">Phenyalanyltransferase</fullName>
    </alternativeName>
</protein>
<dbReference type="InterPro" id="IPR016181">
    <property type="entry name" value="Acyl_CoA_acyltransferase"/>
</dbReference>
<evidence type="ECO:0000256" key="4">
    <source>
        <dbReference type="HAMAP-Rule" id="MF_00688"/>
    </source>
</evidence>
<dbReference type="InterPro" id="IPR042203">
    <property type="entry name" value="Leu/Phe-tRNA_Trfase_C"/>
</dbReference>
<dbReference type="NCBIfam" id="TIGR00667">
    <property type="entry name" value="aat"/>
    <property type="match status" value="1"/>
</dbReference>
<keyword evidence="2 4" id="KW-0808">Transferase</keyword>
<dbReference type="InterPro" id="IPR004616">
    <property type="entry name" value="Leu/Phe-tRNA_Trfase"/>
</dbReference>
<comment type="function">
    <text evidence="4">Functions in the N-end rule pathway of protein degradation where it conjugates Leu, Phe and, less efficiently, Met from aminoacyl-tRNAs to the N-termini of proteins containing an N-terminal arginine or lysine.</text>
</comment>
<keyword evidence="3 4" id="KW-0012">Acyltransferase</keyword>
<dbReference type="GO" id="GO:0008914">
    <property type="term" value="F:leucyl-tRNA--protein transferase activity"/>
    <property type="evidence" value="ECO:0007669"/>
    <property type="project" value="UniProtKB-UniRule"/>
</dbReference>
<dbReference type="EC" id="2.3.2.6" evidence="4"/>
<dbReference type="Proteomes" id="UP000249842">
    <property type="component" value="Unassembled WGS sequence"/>
</dbReference>
<comment type="similarity">
    <text evidence="4">Belongs to the L/F-transferase family.</text>
</comment>
<comment type="catalytic activity">
    <reaction evidence="4">
        <text>N-terminal L-lysyl-[protein] + L-leucyl-tRNA(Leu) = N-terminal L-leucyl-L-lysyl-[protein] + tRNA(Leu) + H(+)</text>
        <dbReference type="Rhea" id="RHEA:12340"/>
        <dbReference type="Rhea" id="RHEA-COMP:9613"/>
        <dbReference type="Rhea" id="RHEA-COMP:9622"/>
        <dbReference type="Rhea" id="RHEA-COMP:12670"/>
        <dbReference type="Rhea" id="RHEA-COMP:12671"/>
        <dbReference type="ChEBI" id="CHEBI:15378"/>
        <dbReference type="ChEBI" id="CHEBI:65249"/>
        <dbReference type="ChEBI" id="CHEBI:78442"/>
        <dbReference type="ChEBI" id="CHEBI:78494"/>
        <dbReference type="ChEBI" id="CHEBI:133043"/>
        <dbReference type="EC" id="2.3.2.6"/>
    </reaction>
</comment>
<dbReference type="AlphaFoldDB" id="A0A328B2P5"/>
<dbReference type="PANTHER" id="PTHR30098:SF2">
    <property type="entry name" value="LEUCYL_PHENYLALANYL-TRNA--PROTEIN TRANSFERASE"/>
    <property type="match status" value="1"/>
</dbReference>
<dbReference type="Pfam" id="PF03588">
    <property type="entry name" value="Leu_Phe_trans"/>
    <property type="match status" value="1"/>
</dbReference>
<dbReference type="OrthoDB" id="9790282at2"/>
<dbReference type="EMBL" id="QFYP01000001">
    <property type="protein sequence ID" value="RAK61473.1"/>
    <property type="molecule type" value="Genomic_DNA"/>
</dbReference>
<comment type="catalytic activity">
    <reaction evidence="4">
        <text>L-phenylalanyl-tRNA(Phe) + an N-terminal L-alpha-aminoacyl-[protein] = an N-terminal L-phenylalanyl-L-alpha-aminoacyl-[protein] + tRNA(Phe)</text>
        <dbReference type="Rhea" id="RHEA:43632"/>
        <dbReference type="Rhea" id="RHEA-COMP:9668"/>
        <dbReference type="Rhea" id="RHEA-COMP:9699"/>
        <dbReference type="Rhea" id="RHEA-COMP:10636"/>
        <dbReference type="Rhea" id="RHEA-COMP:10637"/>
        <dbReference type="ChEBI" id="CHEBI:78442"/>
        <dbReference type="ChEBI" id="CHEBI:78531"/>
        <dbReference type="ChEBI" id="CHEBI:78597"/>
        <dbReference type="ChEBI" id="CHEBI:83561"/>
        <dbReference type="EC" id="2.3.2.6"/>
    </reaction>
</comment>
<accession>A0A328B2P5</accession>
<evidence type="ECO:0000256" key="1">
    <source>
        <dbReference type="ARBA" id="ARBA00022490"/>
    </source>
</evidence>
<dbReference type="PANTHER" id="PTHR30098">
    <property type="entry name" value="LEUCYL/PHENYLALANYL-TRNA--PROTEIN TRANSFERASE"/>
    <property type="match status" value="1"/>
</dbReference>
<dbReference type="GO" id="GO:0005737">
    <property type="term" value="C:cytoplasm"/>
    <property type="evidence" value="ECO:0007669"/>
    <property type="project" value="UniProtKB-SubCell"/>
</dbReference>
<proteinExistence type="inferred from homology"/>
<keyword evidence="6" id="KW-1185">Reference proteome</keyword>
<comment type="catalytic activity">
    <reaction evidence="4">
        <text>N-terminal L-arginyl-[protein] + L-leucyl-tRNA(Leu) = N-terminal L-leucyl-L-arginyl-[protein] + tRNA(Leu) + H(+)</text>
        <dbReference type="Rhea" id="RHEA:50416"/>
        <dbReference type="Rhea" id="RHEA-COMP:9613"/>
        <dbReference type="Rhea" id="RHEA-COMP:9622"/>
        <dbReference type="Rhea" id="RHEA-COMP:12672"/>
        <dbReference type="Rhea" id="RHEA-COMP:12673"/>
        <dbReference type="ChEBI" id="CHEBI:15378"/>
        <dbReference type="ChEBI" id="CHEBI:64719"/>
        <dbReference type="ChEBI" id="CHEBI:78442"/>
        <dbReference type="ChEBI" id="CHEBI:78494"/>
        <dbReference type="ChEBI" id="CHEBI:133044"/>
        <dbReference type="EC" id="2.3.2.6"/>
    </reaction>
</comment>
<name>A0A328B2P5_9CAUL</name>
<organism evidence="5 6">
    <name type="scientific">Phenylobacterium hankyongense</name>
    <dbReference type="NCBI Taxonomy" id="1813876"/>
    <lineage>
        <taxon>Bacteria</taxon>
        <taxon>Pseudomonadati</taxon>
        <taxon>Pseudomonadota</taxon>
        <taxon>Alphaproteobacteria</taxon>
        <taxon>Caulobacterales</taxon>
        <taxon>Caulobacteraceae</taxon>
        <taxon>Phenylobacterium</taxon>
    </lineage>
</organism>
<reference evidence="6" key="1">
    <citation type="submission" date="2018-05" db="EMBL/GenBank/DDBJ databases">
        <authorList>
            <person name="Li X."/>
        </authorList>
    </citation>
    <scope>NUCLEOTIDE SEQUENCE [LARGE SCALE GENOMIC DNA]</scope>
    <source>
        <strain evidence="6">HKS-05</strain>
    </source>
</reference>
<gene>
    <name evidence="4" type="primary">aat</name>
    <name evidence="5" type="ORF">DJ021_17515</name>
</gene>
<dbReference type="HAMAP" id="MF_00688">
    <property type="entry name" value="Leu_Phe_trans"/>
    <property type="match status" value="1"/>
</dbReference>
<keyword evidence="1 4" id="KW-0963">Cytoplasm</keyword>
<dbReference type="FunFam" id="3.40.630.70:FF:000001">
    <property type="entry name" value="Leucyl/phenylalanyl-tRNA--protein transferase"/>
    <property type="match status" value="1"/>
</dbReference>
<evidence type="ECO:0000256" key="3">
    <source>
        <dbReference type="ARBA" id="ARBA00023315"/>
    </source>
</evidence>
<evidence type="ECO:0000313" key="6">
    <source>
        <dbReference type="Proteomes" id="UP000249842"/>
    </source>
</evidence>
<evidence type="ECO:0000313" key="5">
    <source>
        <dbReference type="EMBL" id="RAK61473.1"/>
    </source>
</evidence>
<dbReference type="GO" id="GO:0030163">
    <property type="term" value="P:protein catabolic process"/>
    <property type="evidence" value="ECO:0007669"/>
    <property type="project" value="UniProtKB-UniRule"/>
</dbReference>
<evidence type="ECO:0000256" key="2">
    <source>
        <dbReference type="ARBA" id="ARBA00022679"/>
    </source>
</evidence>
<sequence length="272" mass="28099">METFTARDLLACYARGVFPMADARDDARVFLIDPERRGVIPLDEFHVSRRLARTVRGDPFEIRVDTAFRQVVQACAESGPGRTETWINHPIEALYTRLHHQGVAHSVECWEGGELVGGLYGVSLRGAFFGESMFSRRRDASKVALVHLVARLILGGYRLLDAQFMTDHLSQFGAVEISRREYHRRLDAALKVVGVFQVGGTSGSAGGGGAGAAGSGAGGTSFGVTGAVGAALAAAGAAAGVALGAGVAGAATGMGAGALSGAAALQVISQAS</sequence>